<protein>
    <submittedName>
        <fullName evidence="1">Uncharacterized protein</fullName>
    </submittedName>
</protein>
<reference evidence="1" key="1">
    <citation type="journal article" date="2015" name="Nature">
        <title>Complex archaea that bridge the gap between prokaryotes and eukaryotes.</title>
        <authorList>
            <person name="Spang A."/>
            <person name="Saw J.H."/>
            <person name="Jorgensen S.L."/>
            <person name="Zaremba-Niedzwiedzka K."/>
            <person name="Martijn J."/>
            <person name="Lind A.E."/>
            <person name="van Eijk R."/>
            <person name="Schleper C."/>
            <person name="Guy L."/>
            <person name="Ettema T.J."/>
        </authorList>
    </citation>
    <scope>NUCLEOTIDE SEQUENCE</scope>
</reference>
<organism evidence="1">
    <name type="scientific">marine sediment metagenome</name>
    <dbReference type="NCBI Taxonomy" id="412755"/>
    <lineage>
        <taxon>unclassified sequences</taxon>
        <taxon>metagenomes</taxon>
        <taxon>ecological metagenomes</taxon>
    </lineage>
</organism>
<name>A0A0F9JHW2_9ZZZZ</name>
<dbReference type="AlphaFoldDB" id="A0A0F9JHW2"/>
<comment type="caution">
    <text evidence="1">The sequence shown here is derived from an EMBL/GenBank/DDBJ whole genome shotgun (WGS) entry which is preliminary data.</text>
</comment>
<accession>A0A0F9JHW2</accession>
<evidence type="ECO:0000313" key="1">
    <source>
        <dbReference type="EMBL" id="KKM61906.1"/>
    </source>
</evidence>
<sequence length="46" mass="5364">MADKKEQIAELYKELYEIPENKRYALGSKGVKIINKIHKLKCEEGN</sequence>
<proteinExistence type="predicted"/>
<gene>
    <name evidence="1" type="ORF">LCGC14_1527000</name>
</gene>
<dbReference type="EMBL" id="LAZR01011399">
    <property type="protein sequence ID" value="KKM61906.1"/>
    <property type="molecule type" value="Genomic_DNA"/>
</dbReference>